<feature type="transmembrane region" description="Helical" evidence="6">
    <location>
        <begin position="95"/>
        <end position="117"/>
    </location>
</feature>
<proteinExistence type="predicted"/>
<keyword evidence="2" id="KW-1003">Cell membrane</keyword>
<dbReference type="Pfam" id="PF00892">
    <property type="entry name" value="EamA"/>
    <property type="match status" value="2"/>
</dbReference>
<feature type="transmembrane region" description="Helical" evidence="6">
    <location>
        <begin position="7"/>
        <end position="27"/>
    </location>
</feature>
<dbReference type="InterPro" id="IPR037185">
    <property type="entry name" value="EmrE-like"/>
</dbReference>
<evidence type="ECO:0000313" key="8">
    <source>
        <dbReference type="EMBL" id="OGM20560.1"/>
    </source>
</evidence>
<keyword evidence="4 6" id="KW-1133">Transmembrane helix</keyword>
<feature type="domain" description="EamA" evidence="7">
    <location>
        <begin position="6"/>
        <end position="140"/>
    </location>
</feature>
<comment type="subcellular location">
    <subcellularLocation>
        <location evidence="1">Cell membrane</location>
        <topology evidence="1">Multi-pass membrane protein</topology>
    </subcellularLocation>
</comment>
<dbReference type="SUPFAM" id="SSF103481">
    <property type="entry name" value="Multidrug resistance efflux transporter EmrE"/>
    <property type="match status" value="2"/>
</dbReference>
<gene>
    <name evidence="8" type="ORF">A2714_04435</name>
</gene>
<protein>
    <recommendedName>
        <fullName evidence="7">EamA domain-containing protein</fullName>
    </recommendedName>
</protein>
<evidence type="ECO:0000259" key="7">
    <source>
        <dbReference type="Pfam" id="PF00892"/>
    </source>
</evidence>
<evidence type="ECO:0000256" key="3">
    <source>
        <dbReference type="ARBA" id="ARBA00022692"/>
    </source>
</evidence>
<feature type="domain" description="EamA" evidence="7">
    <location>
        <begin position="152"/>
        <end position="282"/>
    </location>
</feature>
<evidence type="ECO:0000256" key="5">
    <source>
        <dbReference type="ARBA" id="ARBA00023136"/>
    </source>
</evidence>
<feature type="transmembrane region" description="Helical" evidence="6">
    <location>
        <begin position="149"/>
        <end position="169"/>
    </location>
</feature>
<dbReference type="InterPro" id="IPR050638">
    <property type="entry name" value="AA-Vitamin_Transporters"/>
</dbReference>
<comment type="caution">
    <text evidence="8">The sequence shown here is derived from an EMBL/GenBank/DDBJ whole genome shotgun (WGS) entry which is preliminary data.</text>
</comment>
<evidence type="ECO:0000256" key="4">
    <source>
        <dbReference type="ARBA" id="ARBA00022989"/>
    </source>
</evidence>
<dbReference type="EMBL" id="MGGE01000039">
    <property type="protein sequence ID" value="OGM20560.1"/>
    <property type="molecule type" value="Genomic_DNA"/>
</dbReference>
<dbReference type="Proteomes" id="UP000178419">
    <property type="component" value="Unassembled WGS sequence"/>
</dbReference>
<name>A0A1F7Y028_9BACT</name>
<evidence type="ECO:0000256" key="1">
    <source>
        <dbReference type="ARBA" id="ARBA00004651"/>
    </source>
</evidence>
<feature type="transmembrane region" description="Helical" evidence="6">
    <location>
        <begin position="181"/>
        <end position="201"/>
    </location>
</feature>
<dbReference type="InterPro" id="IPR000620">
    <property type="entry name" value="EamA_dom"/>
</dbReference>
<reference evidence="8 9" key="1">
    <citation type="journal article" date="2016" name="Nat. Commun.">
        <title>Thousands of microbial genomes shed light on interconnected biogeochemical processes in an aquifer system.</title>
        <authorList>
            <person name="Anantharaman K."/>
            <person name="Brown C.T."/>
            <person name="Hug L.A."/>
            <person name="Sharon I."/>
            <person name="Castelle C.J."/>
            <person name="Probst A.J."/>
            <person name="Thomas B.C."/>
            <person name="Singh A."/>
            <person name="Wilkins M.J."/>
            <person name="Karaoz U."/>
            <person name="Brodie E.L."/>
            <person name="Williams K.H."/>
            <person name="Hubbard S.S."/>
            <person name="Banfield J.F."/>
        </authorList>
    </citation>
    <scope>NUCLEOTIDE SEQUENCE [LARGE SCALE GENOMIC DNA]</scope>
</reference>
<feature type="transmembrane region" description="Helical" evidence="6">
    <location>
        <begin position="39"/>
        <end position="58"/>
    </location>
</feature>
<evidence type="ECO:0000256" key="2">
    <source>
        <dbReference type="ARBA" id="ARBA00022475"/>
    </source>
</evidence>
<feature type="transmembrane region" description="Helical" evidence="6">
    <location>
        <begin position="241"/>
        <end position="261"/>
    </location>
</feature>
<keyword evidence="5 6" id="KW-0472">Membrane</keyword>
<dbReference type="GO" id="GO:0005886">
    <property type="term" value="C:plasma membrane"/>
    <property type="evidence" value="ECO:0007669"/>
    <property type="project" value="UniProtKB-SubCell"/>
</dbReference>
<organism evidence="8 9">
    <name type="scientific">Candidatus Woesebacteria bacterium RIFCSPHIGHO2_01_FULL_38_9</name>
    <dbReference type="NCBI Taxonomy" id="1802492"/>
    <lineage>
        <taxon>Bacteria</taxon>
        <taxon>Candidatus Woeseibacteriota</taxon>
    </lineage>
</organism>
<feature type="transmembrane region" description="Helical" evidence="6">
    <location>
        <begin position="213"/>
        <end position="234"/>
    </location>
</feature>
<sequence length="295" mass="33161">MKNPKLGAISLFIAASFYGLYGILSRLISSSFGNFSQNWTRNLIVLVIILFVIAFRKIKILSIRKKDVKWIVIWFLTGSWITVLTFIGFNNLQIGMTYLVLYSSMILSGFISGKVFFGEKLNHMKYVSLALSFVGLFIIYKFSISSEQIIFVALVLISGFMTGVWNTISKKFSDNYSNNQLVMMDAANSVVAAFLGSMLFREAFPLNVSAVKWFWVFIYAVVQTINVGLIVYGFKNLEAQIGSIILPVEIIFATLFSFLIFGEYPQFTTILGGLLIFSGAILPNISQYKLVRKGT</sequence>
<dbReference type="AlphaFoldDB" id="A0A1F7Y028"/>
<dbReference type="PANTHER" id="PTHR32322:SF18">
    <property type="entry name" value="S-ADENOSYLMETHIONINE_S-ADENOSYLHOMOCYSTEINE TRANSPORTER"/>
    <property type="match status" value="1"/>
</dbReference>
<evidence type="ECO:0000256" key="6">
    <source>
        <dbReference type="SAM" id="Phobius"/>
    </source>
</evidence>
<keyword evidence="3 6" id="KW-0812">Transmembrane</keyword>
<evidence type="ECO:0000313" key="9">
    <source>
        <dbReference type="Proteomes" id="UP000178419"/>
    </source>
</evidence>
<feature type="transmembrane region" description="Helical" evidence="6">
    <location>
        <begin position="126"/>
        <end position="143"/>
    </location>
</feature>
<accession>A0A1F7Y028</accession>
<feature type="transmembrane region" description="Helical" evidence="6">
    <location>
        <begin position="70"/>
        <end position="89"/>
    </location>
</feature>
<dbReference type="PANTHER" id="PTHR32322">
    <property type="entry name" value="INNER MEMBRANE TRANSPORTER"/>
    <property type="match status" value="1"/>
</dbReference>
<feature type="transmembrane region" description="Helical" evidence="6">
    <location>
        <begin position="267"/>
        <end position="285"/>
    </location>
</feature>